<dbReference type="Proteomes" id="UP000250242">
    <property type="component" value="Unassembled WGS sequence"/>
</dbReference>
<feature type="chain" id="PRO_5016056903" evidence="1">
    <location>
        <begin position="26"/>
        <end position="171"/>
    </location>
</feature>
<evidence type="ECO:0000256" key="1">
    <source>
        <dbReference type="SAM" id="SignalP"/>
    </source>
</evidence>
<name>A0A2X1UP01_9BURK</name>
<sequence>MQMIKKSMGALVAATLSIAAFSASAATDQWQRIEALKISPAQALSIATSEAPGHAVELELDLDRKSASYEIEVQGSNDRHKIEVDADSGDVLKNRIDKDYFKDQPRLEANIPLQDAITIAEEATQARVKEIELKRAKEQNAYYKVETLNATTKFKLKIDATDGKIIERKED</sequence>
<feature type="domain" description="PepSY" evidence="2">
    <location>
        <begin position="37"/>
        <end position="93"/>
    </location>
</feature>
<dbReference type="GeneID" id="93428777"/>
<reference evidence="3 4" key="1">
    <citation type="submission" date="2018-06" db="EMBL/GenBank/DDBJ databases">
        <authorList>
            <consortium name="Pathogen Informatics"/>
            <person name="Doyle S."/>
        </authorList>
    </citation>
    <scope>NUCLEOTIDE SEQUENCE [LARGE SCALE GENOMIC DNA]</scope>
    <source>
        <strain evidence="3 4">NCTC11009</strain>
    </source>
</reference>
<dbReference type="Gene3D" id="3.10.450.40">
    <property type="match status" value="2"/>
</dbReference>
<feature type="signal peptide" evidence="1">
    <location>
        <begin position="1"/>
        <end position="25"/>
    </location>
</feature>
<evidence type="ECO:0000313" key="4">
    <source>
        <dbReference type="Proteomes" id="UP000250242"/>
    </source>
</evidence>
<proteinExistence type="predicted"/>
<accession>A0A2X1UP01</accession>
<protein>
    <submittedName>
        <fullName evidence="3">Peptidase propeptide and YPEB domain</fullName>
    </submittedName>
</protein>
<evidence type="ECO:0000313" key="3">
    <source>
        <dbReference type="EMBL" id="SPY08916.1"/>
    </source>
</evidence>
<feature type="domain" description="PepSY" evidence="2">
    <location>
        <begin position="111"/>
        <end position="168"/>
    </location>
</feature>
<dbReference type="InterPro" id="IPR025711">
    <property type="entry name" value="PepSY"/>
</dbReference>
<evidence type="ECO:0000259" key="2">
    <source>
        <dbReference type="Pfam" id="PF03413"/>
    </source>
</evidence>
<dbReference type="RefSeq" id="WP_018026671.1">
    <property type="nucleotide sequence ID" value="NZ_CAMQFR010000027.1"/>
</dbReference>
<dbReference type="EMBL" id="UATH01000001">
    <property type="protein sequence ID" value="SPY08916.1"/>
    <property type="molecule type" value="Genomic_DNA"/>
</dbReference>
<dbReference type="Pfam" id="PF03413">
    <property type="entry name" value="PepSY"/>
    <property type="match status" value="2"/>
</dbReference>
<organism evidence="3 4">
    <name type="scientific">Oligella urethralis</name>
    <dbReference type="NCBI Taxonomy" id="90245"/>
    <lineage>
        <taxon>Bacteria</taxon>
        <taxon>Pseudomonadati</taxon>
        <taxon>Pseudomonadota</taxon>
        <taxon>Betaproteobacteria</taxon>
        <taxon>Burkholderiales</taxon>
        <taxon>Alcaligenaceae</taxon>
        <taxon>Oligella</taxon>
    </lineage>
</organism>
<gene>
    <name evidence="3" type="ORF">NCTC11009_02158</name>
</gene>
<dbReference type="AlphaFoldDB" id="A0A2X1UP01"/>
<keyword evidence="1" id="KW-0732">Signal</keyword>